<name>A0A545T318_9GAMM</name>
<dbReference type="Pfam" id="PF02811">
    <property type="entry name" value="PHP"/>
    <property type="match status" value="1"/>
</dbReference>
<dbReference type="Gene3D" id="3.20.20.140">
    <property type="entry name" value="Metal-dependent hydrolases"/>
    <property type="match status" value="1"/>
</dbReference>
<dbReference type="AlphaFoldDB" id="A0A545T318"/>
<comment type="caution">
    <text evidence="2">The sequence shown here is derived from an EMBL/GenBank/DDBJ whole genome shotgun (WGS) entry which is preliminary data.</text>
</comment>
<gene>
    <name evidence="2" type="ORF">FLL45_20835</name>
</gene>
<dbReference type="InterPro" id="IPR004013">
    <property type="entry name" value="PHP_dom"/>
</dbReference>
<proteinExistence type="predicted"/>
<evidence type="ECO:0000313" key="3">
    <source>
        <dbReference type="Proteomes" id="UP000317839"/>
    </source>
</evidence>
<dbReference type="OrthoDB" id="9804333at2"/>
<dbReference type="PANTHER" id="PTHR42924:SF3">
    <property type="entry name" value="POLYMERASE_HISTIDINOL PHOSPHATASE N-TERMINAL DOMAIN-CONTAINING PROTEIN"/>
    <property type="match status" value="1"/>
</dbReference>
<dbReference type="InterPro" id="IPR052018">
    <property type="entry name" value="PHP_domain"/>
</dbReference>
<dbReference type="CDD" id="cd07438">
    <property type="entry name" value="PHP_HisPPase_AMP"/>
    <property type="match status" value="1"/>
</dbReference>
<dbReference type="InterPro" id="IPR016195">
    <property type="entry name" value="Pol/histidinol_Pase-like"/>
</dbReference>
<protein>
    <submittedName>
        <fullName evidence="2">PHP domain-containing protein</fullName>
    </submittedName>
</protein>
<dbReference type="Gene3D" id="1.10.150.650">
    <property type="match status" value="1"/>
</dbReference>
<evidence type="ECO:0000259" key="1">
    <source>
        <dbReference type="SMART" id="SM00481"/>
    </source>
</evidence>
<dbReference type="SMART" id="SM00481">
    <property type="entry name" value="POLIIIAc"/>
    <property type="match status" value="1"/>
</dbReference>
<dbReference type="Proteomes" id="UP000317839">
    <property type="component" value="Unassembled WGS sequence"/>
</dbReference>
<keyword evidence="3" id="KW-1185">Reference proteome</keyword>
<feature type="domain" description="Polymerase/histidinol phosphatase N-terminal" evidence="1">
    <location>
        <begin position="18"/>
        <end position="85"/>
    </location>
</feature>
<dbReference type="SUPFAM" id="SSF89550">
    <property type="entry name" value="PHP domain-like"/>
    <property type="match status" value="1"/>
</dbReference>
<dbReference type="PANTHER" id="PTHR42924">
    <property type="entry name" value="EXONUCLEASE"/>
    <property type="match status" value="1"/>
</dbReference>
<organism evidence="2 3">
    <name type="scientific">Aliikangiella marina</name>
    <dbReference type="NCBI Taxonomy" id="1712262"/>
    <lineage>
        <taxon>Bacteria</taxon>
        <taxon>Pseudomonadati</taxon>
        <taxon>Pseudomonadota</taxon>
        <taxon>Gammaproteobacteria</taxon>
        <taxon>Oceanospirillales</taxon>
        <taxon>Pleioneaceae</taxon>
        <taxon>Aliikangiella</taxon>
    </lineage>
</organism>
<dbReference type="InterPro" id="IPR003141">
    <property type="entry name" value="Pol/His_phosphatase_N"/>
</dbReference>
<sequence length="291" mass="32135">MIYSQQTQLGVVFLSDKFDFHCHSIQSDGGLSPADLIDYALERNIQHLALTDHDCVSGLAIARSHIEENQLPISLIDGVELSAATEFGEIHVVGLAIDSANNRLQSALKIQQDQRKERAQQICLKLEKLGITGVLSKTLELATEVITRTHIACAIVELGHAKDMQQAFKKYIGKKGKVKVSQSWMPLIDAVGLIQGAGGKAVLAHPTRYPLTNRKLSLLIQVFKECGGDGIEMAYPSLNPDKMNWLKIHREQNDLLASSGSDFHFPGLKWTDLGRFPPLDTTIPHLKETII</sequence>
<accession>A0A545T318</accession>
<reference evidence="2 3" key="1">
    <citation type="submission" date="2019-06" db="EMBL/GenBank/DDBJ databases">
        <title>Draft genome of Aliikangiella marina GYP-15.</title>
        <authorList>
            <person name="Wang G."/>
        </authorList>
    </citation>
    <scope>NUCLEOTIDE SEQUENCE [LARGE SCALE GENOMIC DNA]</scope>
    <source>
        <strain evidence="2 3">GYP-15</strain>
    </source>
</reference>
<dbReference type="GO" id="GO:0004534">
    <property type="term" value="F:5'-3' RNA exonuclease activity"/>
    <property type="evidence" value="ECO:0007669"/>
    <property type="project" value="TreeGrafter"/>
</dbReference>
<dbReference type="GO" id="GO:0035312">
    <property type="term" value="F:5'-3' DNA exonuclease activity"/>
    <property type="evidence" value="ECO:0007669"/>
    <property type="project" value="TreeGrafter"/>
</dbReference>
<evidence type="ECO:0000313" key="2">
    <source>
        <dbReference type="EMBL" id="TQV71599.1"/>
    </source>
</evidence>
<dbReference type="EMBL" id="VIKR01000006">
    <property type="protein sequence ID" value="TQV71599.1"/>
    <property type="molecule type" value="Genomic_DNA"/>
</dbReference>